<feature type="region of interest" description="Disordered" evidence="2">
    <location>
        <begin position="3440"/>
        <end position="3464"/>
    </location>
</feature>
<dbReference type="InterPro" id="IPR036779">
    <property type="entry name" value="LysM_dom_sf"/>
</dbReference>
<dbReference type="InterPro" id="IPR006530">
    <property type="entry name" value="YD"/>
</dbReference>
<protein>
    <submittedName>
        <fullName evidence="5">LysM peptidoglycan-binding domain-containing protein</fullName>
    </submittedName>
</protein>
<dbReference type="Gene3D" id="2.180.10.10">
    <property type="entry name" value="RHS repeat-associated core"/>
    <property type="match status" value="9"/>
</dbReference>
<dbReference type="Proteomes" id="UP000280434">
    <property type="component" value="Unassembled WGS sequence"/>
</dbReference>
<reference evidence="5 6" key="1">
    <citation type="submission" date="2018-10" db="EMBL/GenBank/DDBJ databases">
        <title>Paraburkholderia sp. 7MK8-2, isolated from soil.</title>
        <authorList>
            <person name="Gao Z.-H."/>
            <person name="Qiu L.-H."/>
        </authorList>
    </citation>
    <scope>NUCLEOTIDE SEQUENCE [LARGE SCALE GENOMIC DNA]</scope>
    <source>
        <strain evidence="5 6">7MK8-2</strain>
    </source>
</reference>
<evidence type="ECO:0000256" key="2">
    <source>
        <dbReference type="SAM" id="MobiDB-lite"/>
    </source>
</evidence>
<feature type="domain" description="LysM" evidence="4">
    <location>
        <begin position="3070"/>
        <end position="3117"/>
    </location>
</feature>
<dbReference type="Gene3D" id="3.10.350.10">
    <property type="entry name" value="LysM domain"/>
    <property type="match status" value="1"/>
</dbReference>
<evidence type="ECO:0000313" key="5">
    <source>
        <dbReference type="EMBL" id="RKP52534.1"/>
    </source>
</evidence>
<keyword evidence="6" id="KW-1185">Reference proteome</keyword>
<dbReference type="Pfam" id="PF01476">
    <property type="entry name" value="LysM"/>
    <property type="match status" value="2"/>
</dbReference>
<dbReference type="InterPro" id="IPR018392">
    <property type="entry name" value="LysM"/>
</dbReference>
<proteinExistence type="predicted"/>
<feature type="compositionally biased region" description="Low complexity" evidence="2">
    <location>
        <begin position="3442"/>
        <end position="3459"/>
    </location>
</feature>
<dbReference type="NCBIfam" id="TIGR01643">
    <property type="entry name" value="YD_repeat_2x"/>
    <property type="match status" value="10"/>
</dbReference>
<dbReference type="PANTHER" id="PTHR32305:SF15">
    <property type="entry name" value="PROTEIN RHSA-RELATED"/>
    <property type="match status" value="1"/>
</dbReference>
<dbReference type="InterPro" id="IPR056823">
    <property type="entry name" value="TEN-like_YD-shell"/>
</dbReference>
<keyword evidence="3" id="KW-0472">Membrane</keyword>
<dbReference type="Pfam" id="PF25023">
    <property type="entry name" value="TEN_YD-shell"/>
    <property type="match status" value="1"/>
</dbReference>
<keyword evidence="3" id="KW-1133">Transmembrane helix</keyword>
<dbReference type="CDD" id="cd00118">
    <property type="entry name" value="LysM"/>
    <property type="match status" value="1"/>
</dbReference>
<dbReference type="Pfam" id="PF05593">
    <property type="entry name" value="RHS_repeat"/>
    <property type="match status" value="6"/>
</dbReference>
<dbReference type="PANTHER" id="PTHR32305">
    <property type="match status" value="1"/>
</dbReference>
<dbReference type="EMBL" id="RBZV01000001">
    <property type="protein sequence ID" value="RKP52534.1"/>
    <property type="molecule type" value="Genomic_DNA"/>
</dbReference>
<keyword evidence="3" id="KW-0812">Transmembrane</keyword>
<dbReference type="InterPro" id="IPR044927">
    <property type="entry name" value="Endonuclea_NS_2"/>
</dbReference>
<evidence type="ECO:0000256" key="3">
    <source>
        <dbReference type="SAM" id="Phobius"/>
    </source>
</evidence>
<dbReference type="Pfam" id="PF13930">
    <property type="entry name" value="Endonuclea_NS_2"/>
    <property type="match status" value="1"/>
</dbReference>
<gene>
    <name evidence="5" type="ORF">D7S89_03235</name>
</gene>
<dbReference type="SMART" id="SM00257">
    <property type="entry name" value="LysM"/>
    <property type="match status" value="2"/>
</dbReference>
<dbReference type="SUPFAM" id="SSF50960">
    <property type="entry name" value="TolB, C-terminal domain"/>
    <property type="match status" value="1"/>
</dbReference>
<evidence type="ECO:0000313" key="6">
    <source>
        <dbReference type="Proteomes" id="UP000280434"/>
    </source>
</evidence>
<name>A0A494XWP5_9BURK</name>
<feature type="transmembrane region" description="Helical" evidence="3">
    <location>
        <begin position="3196"/>
        <end position="3220"/>
    </location>
</feature>
<comment type="caution">
    <text evidence="5">The sequence shown here is derived from an EMBL/GenBank/DDBJ whole genome shotgun (WGS) entry which is preliminary data.</text>
</comment>
<keyword evidence="1" id="KW-0677">Repeat</keyword>
<dbReference type="RefSeq" id="WP_121275517.1">
    <property type="nucleotide sequence ID" value="NZ_RBZV01000001.1"/>
</dbReference>
<evidence type="ECO:0000256" key="1">
    <source>
        <dbReference type="ARBA" id="ARBA00022737"/>
    </source>
</evidence>
<dbReference type="SUPFAM" id="SSF50969">
    <property type="entry name" value="YVTN repeat-like/Quinoprotein amine dehydrogenase"/>
    <property type="match status" value="1"/>
</dbReference>
<organism evidence="5 6">
    <name type="scientific">Trinickia fusca</name>
    <dbReference type="NCBI Taxonomy" id="2419777"/>
    <lineage>
        <taxon>Bacteria</taxon>
        <taxon>Pseudomonadati</taxon>
        <taxon>Pseudomonadota</taxon>
        <taxon>Betaproteobacteria</taxon>
        <taxon>Burkholderiales</taxon>
        <taxon>Burkholderiaceae</taxon>
        <taxon>Trinickia</taxon>
    </lineage>
</organism>
<dbReference type="PROSITE" id="PS51782">
    <property type="entry name" value="LYSM"/>
    <property type="match status" value="1"/>
</dbReference>
<dbReference type="InterPro" id="IPR031325">
    <property type="entry name" value="RHS_repeat"/>
</dbReference>
<dbReference type="InterPro" id="IPR050708">
    <property type="entry name" value="T6SS_VgrG/RHS"/>
</dbReference>
<evidence type="ECO:0000259" key="4">
    <source>
        <dbReference type="PROSITE" id="PS51782"/>
    </source>
</evidence>
<accession>A0A494XWP5</accession>
<dbReference type="OrthoDB" id="8553452at2"/>
<sequence>MTAAQIGAIWTQYGTSYTYDAAGRRTSALDAAGNKTLFFYDQDGRLTHTVNALGEVEERQYDALGQLVGTVHYGTRIALPGLSGGLESAALANALNAIRNPALDSRTTVTYTSTGLVASSKDALGNATTNSYDAFGDIQSSTTPIDATHALTRTFTYDHRGLQTSATSDPLGTAAATSTQYDAFGRAIRSVDANGNVRTQRYDRLGRVVQTFDPTNANVVTTYDAFDRVLTKTDASGTVTYNYSTAGRSLTVKSAEGVSVTMVHTRNGQTASVTDGLGNVTQYTYDKNGNLIQTSTPLTQTTSQYDAANRLIQTTDANGNVVSYSYDAANRMLTRVVDPTGLKLTTTYQYDVKGQQISATDPNGVITQIRYDAKGQKLSQTVDAGGLNLVTQYSYDARGNTLTVTSPGGTVTQYVYDTLGRRIEQHVDPSGLNLVTRTAYDKSGNAVTVTDPNGNVTRNVYDADDRLVYTIDAAGNVTQTTYDAAGHVAQMTTYATPISLANLALAPAIADVQARVIANAATDVTQLRRYDHDGRLTWTVDGAGGVVGYVYDANGNVTKRTAYANRLSASDLAALKQSGGVPAPVADPARDLVKRTVYDALSRAIYTIDGTGAVLEQHYDGNGNVIERIGYAARIAITEPVTAKGIASQVQASAGNASTQYLRNTFDKANRLAFTVNGVGAVKQNVYDADGNVIRTIAYAAPIDLSQLRTANLAAVAAGGDDRVATFAYDALGRQVYAVDAMGGVTQQVFDANGNVVERIAYANRLAATGLATSTALAALKASIAPDAANDRTARTVFDSANRQVFAIDALGHVTQNWYDAAGNVLVTRAYAHAIDTSKLPAVALPSNVAALLQADAPNDRAQAFAFDAANRQVYATDALGYVKETRYDGTGRIARTTQYATAIASNTASTSASAVAAALKPNAALDRTDSFVYDAAGNLVRSTDALGATESYVFNGAGDKVAFTNKKGATWNYDYDAAGRLIQEAGPAVLVATTFATPNGTLMVDESRSGAVQIVTLMAYDALGNLTSRTEAAGRPEQRVTTYSYDALGRQTRTVSPTTAVYDPAADNLAINGATGLANRTEKATQIESSVRYDVFGEAVANVDVAGNISYKTYDKAGHVAYDVDAMGYVTGYTRNAFGDTTGLVRYATATVLASSAVTPPSTATVAAALGAAGVNHSADRLLTTSYDQLGRVVQVVEPTAFTYDSSAPAGQQYFSAGKTTRTEYNAFGQVVRTSVLTNPLTHAWSTTSTQYYDQRGMQTATVDAMGYLTASSYDVAGNLISRTEYANAGTAPGASANDRTTQYGYDLLNRKVSETRVNVQYSDTVDGVSTTGNLTTAYGYDALGNQTRVTDAYGASTYTYYDALGRTVAIAAPARTSGVAGQTLIPLTVFRRDANGNVVARIDYAHGAANASETSYALAGYDAADRTTFTLYDHHGDAIQATDATGVTHYASFDAAGRMVKQWQAVTGNDGTTQTLFEVFQYDKDGHQTHVVDPASNASLQGGNIATISQAQAGLIDTRTDYNAFGEVVAKNLNGAQVEYTDYDAAGHVWRTNAGDGVDKVMLYDLQGHNTATIESSGAWMGNVNLHDFGSPDQVAQLGGARRTDVVYDALGRAVQQIGPQRTDPLGGASIFSMGSHAGIASSAAPVMSEDGFAAIDEGGHVTGWTGTNQLALSWTSLAALGRGDVKVHVEYVTQSAVTAVDESGHPSAWQAGVAGSRDALYTGDAAAQAAGGVTLTWQDPQGSPNGGVSKVTRVTVYKKDVDGNWQLVLDQGPSVPSDAIQVAAPSDPTTQIQVQVAANGTNGWFSLSTINFGDSLLAMTNGLPAGGYQYRVLSTSPGQATKQILSGSLNVGALTLAPINTPVSYGAAGAGVLAWQSPGAAVDQVLHYRVHGTSNWNTLAIASRGRGMDGADTSVLPGGTYDFELLWTHAGDSTPYAHAAGTINVVDAVPPRYVPPVNLPNITGVTVGTGQVGGTITGYDESGEPIYATTESGEIIGATQSNVIQWPLAGRAQQVQFLYRAAGTSAWAALPVYTYGGTDESGNPTGVQRVDIGHLAPGSYQYEVLLIGAGGAPAAQATGNLTVNAPTPGHNETRNVQVQVPVTITPPNASSYITGYTRASYGWPVFVGADESGNPILGQHYQWQGNAVVGVPYTVTQQTGTRTETYPVQVPVRGDPIILRDARGNPLRDESGNIQYARDESGNIQYTTKYVTQYQTRQVPVYGNVTVYPDDPNHHLTAPSKPIYGAPVVVGTDESGNPILGQHYQWQGNAIVGVPYTVMQTETRQEQVWVPGTTPPPSIATTTPPYTPGYTIPGVPKQYGAGVNAGATQAISVNGRDSLSAAGSASYAENTRPVVNHTVDRWGNVLSISDPRSGAWVTTYRYNANNQLIEQDQPNGDGVQGAGPVQRITYDRLGRQAAVVDANGHVNGKLYDAGGNVSVEVHADGGVVRHAYDAFGSEVQMTDAMGYVTTYSYDKLSRLVSTIRGVVGVYTVDGNNNLQSQGARNLVESTGYDQAGRKLWTSNGNGEVVHYGYDLRGNLTSTTQPQGQVTRDAYDMDGHKVAEVDANGSVATWRYDHFGLLLAHTDIGGANYSYAYDGARQLIAQWNSRGQNQTMQYDAAGQETAIIDNALGQVTTYAYNAAGQRVREKTVQGGIVYQDSRLAYDALGRLRDVADSRVHLSIDYDNVGNRLHEHTHVLNNQDSARDSDLWYAYDSMNRQTLVDGTNPQGGITQGQGHLVGYDLNGNRTSDTTIGARITTGGGNSYVAGYTIDGTNQTLLDESGRPILNVSTDAHGRTYYGIDESGRPVYVSPIHSTTPITYSASTGATTEQYTYDAVGRISQIFRDGTLVDTRYYDGAGRMVQSGPAGSLSLSYTNLLGSNSNVPGVRTTINRFDANGRLLHQRVLKANGAADHETNYDSYDNVGNLLQYRFSNQDGSSYTNTYQTTLVKYEGYKEGTVHGTSTVLQPGTTTDSYDVNGNLVAVTDATQGANNRTLVNDAQGHVLFRNQGGNKEFFVFANGQQVGATGMGINESNQSSSGHPNFAEVENFNVGYQSIDANYPQASVGSYRVNAGDSLQSIAQSAYGDNQLWYLIAEANNLHGDADLKVGQTITIPTTPGGIHNNGTNFKPYDPSKAVGDTTPNLAPPPPHGGGGGCGVFGMIVVAVVAVVATVFTAGALAAPAGATLGTIMSTGASVMLGGTVAGVSAAAGMGYAAIGAAVGSIASQGVSMAMGMQSGFNWGAVGISALSAGITAGVGSEVAPALGVTGNGIPALAEKAVLGSVMSQGIEVATGLQHSFNWAGVAASAAGAAAGGEVANGLQGSAFINALGGAGSVVSGTLQGIANGATVSLVEGGRVNMEQVAADAFGNALGQDLVARMGNTGQQEQTLTKKVTEVQQSTTPANPVPSGPASFSTLFGPYGGAPAQQPDYTAFRDWASDPSAAPTAADAQPSPQTVRAGDYGGSLERIARAQLGPDADPHAINNYVGQLAEINGIANPRRIGVDQQIQLPDSGTPAATTGLGVYGKDIAYGEHLKALAQAEQAKAAAVQATAAGTASVCTPNSPLGMMDSPLAALGIAVPHIESQTEALMHAGILATPEATVTAYQPTPREKIVDWVDETVGGRPGKVLAGAVESWLYLPDHLWSGITNLPSAVVSTGSSLINDPLGTIGNGVGALQHGFHEVAYGDGRAAGGMLFNLATAPLLGEAGAAGWDATAGVRGVVGSGIRSGVSSLAPTLDGFIQRSMQLGGTGPLYIVPPQDVSSFGTSGAVVDAAPNTITATVGRNTATWTMDASGSPLSVTGSLQESFAKATRSAAEVQAQADAAAAGVDGDQGGHLIGHRFVLDQGSKNLFPQEGNFNMSAFKTIENDYARYTAQGNQVDFTHTLGDFDPITGRPGSVSVRFEVTDPNGNLIDTFADKFRNQSGQTYTRRAY</sequence>
<feature type="transmembrane region" description="Helical" evidence="3">
    <location>
        <begin position="3161"/>
        <end position="3184"/>
    </location>
</feature>
<dbReference type="InterPro" id="IPR011044">
    <property type="entry name" value="Quino_amine_DH_bsu"/>
</dbReference>